<dbReference type="Proteomes" id="UP001153365">
    <property type="component" value="Unassembled WGS sequence"/>
</dbReference>
<gene>
    <name evidence="2" type="ORF">PPACK8108_LOCUS5376</name>
</gene>
<evidence type="ECO:0000313" key="2">
    <source>
        <dbReference type="EMBL" id="CAH7670657.1"/>
    </source>
</evidence>
<dbReference type="AlphaFoldDB" id="A0AAV0AS50"/>
<feature type="compositionally biased region" description="Polar residues" evidence="1">
    <location>
        <begin position="55"/>
        <end position="64"/>
    </location>
</feature>
<accession>A0AAV0AS50</accession>
<proteinExistence type="predicted"/>
<feature type="non-terminal residue" evidence="2">
    <location>
        <position position="77"/>
    </location>
</feature>
<feature type="non-terminal residue" evidence="2">
    <location>
        <position position="1"/>
    </location>
</feature>
<feature type="region of interest" description="Disordered" evidence="1">
    <location>
        <begin position="55"/>
        <end position="77"/>
    </location>
</feature>
<organism evidence="2 3">
    <name type="scientific">Phakopsora pachyrhizi</name>
    <name type="common">Asian soybean rust disease fungus</name>
    <dbReference type="NCBI Taxonomy" id="170000"/>
    <lineage>
        <taxon>Eukaryota</taxon>
        <taxon>Fungi</taxon>
        <taxon>Dikarya</taxon>
        <taxon>Basidiomycota</taxon>
        <taxon>Pucciniomycotina</taxon>
        <taxon>Pucciniomycetes</taxon>
        <taxon>Pucciniales</taxon>
        <taxon>Phakopsoraceae</taxon>
        <taxon>Phakopsora</taxon>
    </lineage>
</organism>
<name>A0AAV0AS50_PHAPC</name>
<reference evidence="2" key="1">
    <citation type="submission" date="2022-06" db="EMBL/GenBank/DDBJ databases">
        <authorList>
            <consortium name="SYNGENTA / RWTH Aachen University"/>
        </authorList>
    </citation>
    <scope>NUCLEOTIDE SEQUENCE</scope>
</reference>
<evidence type="ECO:0000313" key="3">
    <source>
        <dbReference type="Proteomes" id="UP001153365"/>
    </source>
</evidence>
<comment type="caution">
    <text evidence="2">The sequence shown here is derived from an EMBL/GenBank/DDBJ whole genome shotgun (WGS) entry which is preliminary data.</text>
</comment>
<keyword evidence="3" id="KW-1185">Reference proteome</keyword>
<evidence type="ECO:0000256" key="1">
    <source>
        <dbReference type="SAM" id="MobiDB-lite"/>
    </source>
</evidence>
<protein>
    <submittedName>
        <fullName evidence="2">Expressed protein</fullName>
    </submittedName>
</protein>
<sequence length="77" mass="8656">MFKRNKTSLKREYAVHCTAQQQFQQWSILLPLLLFPPTTSSFLFTSSAIPGAPWSTNLPSTLDPTQPIPLTKGLPRL</sequence>
<dbReference type="EMBL" id="CALTRL010001041">
    <property type="protein sequence ID" value="CAH7670657.1"/>
    <property type="molecule type" value="Genomic_DNA"/>
</dbReference>